<keyword evidence="1" id="KW-0489">Methyltransferase</keyword>
<keyword evidence="1" id="KW-0808">Transferase</keyword>
<sequence length="205" mass="22969">MPVSSLPYSQSCENNKSAIAAVLEQCFNQSSQVLEVGSGTGQHAVFFAKMLPHLLWQTSDQAVNHAGINAWLAQEPSPNLRAPLTLDVSQDWPIALLEKPLIDAIFTANTLHIMSKGMVEDFFTGIGKHLANKGQFCVYGPFNYQGRYSSESNRNFDKWLFEQNPQSAIRDIEWIMALAAKQSMQLVTDYPMPANNRLLHFEKHA</sequence>
<dbReference type="GO" id="GO:0008168">
    <property type="term" value="F:methyltransferase activity"/>
    <property type="evidence" value="ECO:0007669"/>
    <property type="project" value="UniProtKB-KW"/>
</dbReference>
<name>A0ABQ4PN40_9GAMM</name>
<keyword evidence="2" id="KW-1185">Reference proteome</keyword>
<dbReference type="Pfam" id="PF06080">
    <property type="entry name" value="DUF938"/>
    <property type="match status" value="1"/>
</dbReference>
<dbReference type="PANTHER" id="PTHR20974:SF0">
    <property type="entry name" value="UPF0585 PROTEIN CG18661"/>
    <property type="match status" value="1"/>
</dbReference>
<dbReference type="GO" id="GO:0032259">
    <property type="term" value="P:methylation"/>
    <property type="evidence" value="ECO:0007669"/>
    <property type="project" value="UniProtKB-KW"/>
</dbReference>
<dbReference type="InterPro" id="IPR010342">
    <property type="entry name" value="DUF938"/>
</dbReference>
<comment type="caution">
    <text evidence="1">The sequence shown here is derived from an EMBL/GenBank/DDBJ whole genome shotgun (WGS) entry which is preliminary data.</text>
</comment>
<proteinExistence type="predicted"/>
<organism evidence="1 2">
    <name type="scientific">Shewanella sairae</name>
    <dbReference type="NCBI Taxonomy" id="190310"/>
    <lineage>
        <taxon>Bacteria</taxon>
        <taxon>Pseudomonadati</taxon>
        <taxon>Pseudomonadota</taxon>
        <taxon>Gammaproteobacteria</taxon>
        <taxon>Alteromonadales</taxon>
        <taxon>Shewanellaceae</taxon>
        <taxon>Shewanella</taxon>
    </lineage>
</organism>
<dbReference type="PANTHER" id="PTHR20974">
    <property type="entry name" value="UPF0585 PROTEIN CG18661"/>
    <property type="match status" value="1"/>
</dbReference>
<dbReference type="EMBL" id="BPEY01000075">
    <property type="protein sequence ID" value="GIU49834.1"/>
    <property type="molecule type" value="Genomic_DNA"/>
</dbReference>
<gene>
    <name evidence="1" type="ORF">TUM4438_34320</name>
</gene>
<dbReference type="InterPro" id="IPR029063">
    <property type="entry name" value="SAM-dependent_MTases_sf"/>
</dbReference>
<evidence type="ECO:0000313" key="1">
    <source>
        <dbReference type="EMBL" id="GIU49834.1"/>
    </source>
</evidence>
<dbReference type="Proteomes" id="UP000887104">
    <property type="component" value="Unassembled WGS sequence"/>
</dbReference>
<accession>A0ABQ4PN40</accession>
<evidence type="ECO:0000313" key="2">
    <source>
        <dbReference type="Proteomes" id="UP000887104"/>
    </source>
</evidence>
<dbReference type="SUPFAM" id="SSF53335">
    <property type="entry name" value="S-adenosyl-L-methionine-dependent methyltransferases"/>
    <property type="match status" value="1"/>
</dbReference>
<dbReference type="Gene3D" id="3.40.50.150">
    <property type="entry name" value="Vaccinia Virus protein VP39"/>
    <property type="match status" value="1"/>
</dbReference>
<reference evidence="1" key="1">
    <citation type="submission" date="2021-05" db="EMBL/GenBank/DDBJ databases">
        <title>Molecular characterization for Shewanella algae harboring chromosomal blaOXA-55-like strains isolated from clinical and environment sample.</title>
        <authorList>
            <person name="Ohama Y."/>
            <person name="Aoki K."/>
            <person name="Harada S."/>
            <person name="Moriya K."/>
            <person name="Ishii Y."/>
            <person name="Tateda K."/>
        </authorList>
    </citation>
    <scope>NUCLEOTIDE SEQUENCE</scope>
    <source>
        <strain evidence="1">JCM 11563</strain>
    </source>
</reference>
<protein>
    <submittedName>
        <fullName evidence="1">Methylase</fullName>
    </submittedName>
</protein>